<comment type="caution">
    <text evidence="1">The sequence shown here is derived from an EMBL/GenBank/DDBJ whole genome shotgun (WGS) entry which is preliminary data.</text>
</comment>
<dbReference type="InParanoid" id="M7XGV6"/>
<reference evidence="1" key="1">
    <citation type="submission" date="2013-01" db="EMBL/GenBank/DDBJ databases">
        <title>Genome assembly of Mariniradius saccharolyticus AK6.</title>
        <authorList>
            <person name="Vaidya B."/>
            <person name="Khatri I."/>
            <person name="Tanuku N.R.S."/>
            <person name="Subramanian S."/>
            <person name="Pinnaka A."/>
        </authorList>
    </citation>
    <scope>NUCLEOTIDE SEQUENCE [LARGE SCALE GENOMIC DNA]</scope>
    <source>
        <strain evidence="1">AK6</strain>
    </source>
</reference>
<gene>
    <name evidence="1" type="ORF">C943_03885</name>
</gene>
<accession>M7XGV6</accession>
<evidence type="ECO:0000313" key="1">
    <source>
        <dbReference type="EMBL" id="EMS34069.1"/>
    </source>
</evidence>
<dbReference type="Proteomes" id="UP000010953">
    <property type="component" value="Unassembled WGS sequence"/>
</dbReference>
<dbReference type="EMBL" id="AMZY02000007">
    <property type="protein sequence ID" value="EMS34069.1"/>
    <property type="molecule type" value="Genomic_DNA"/>
</dbReference>
<proteinExistence type="predicted"/>
<dbReference type="STRING" id="1239962.C943_03885"/>
<protein>
    <submittedName>
        <fullName evidence="1">Uncharacterized protein</fullName>
    </submittedName>
</protein>
<evidence type="ECO:0000313" key="2">
    <source>
        <dbReference type="Proteomes" id="UP000010953"/>
    </source>
</evidence>
<keyword evidence="2" id="KW-1185">Reference proteome</keyword>
<organism evidence="1 2">
    <name type="scientific">Mariniradius saccharolyticus AK6</name>
    <dbReference type="NCBI Taxonomy" id="1239962"/>
    <lineage>
        <taxon>Bacteria</taxon>
        <taxon>Pseudomonadati</taxon>
        <taxon>Bacteroidota</taxon>
        <taxon>Cytophagia</taxon>
        <taxon>Cytophagales</taxon>
        <taxon>Cyclobacteriaceae</taxon>
        <taxon>Mariniradius</taxon>
    </lineage>
</organism>
<sequence>MWKECNVFMVRRLNLMQLTRTGHANKRTKLSAIFGKEEFLEGN</sequence>
<name>M7XGV6_9BACT</name>
<dbReference type="AlphaFoldDB" id="M7XGV6"/>